<name>A0A0J5TMP4_9BACI</name>
<dbReference type="RefSeq" id="WP_048005527.1">
    <property type="nucleotide sequence ID" value="NZ_CP047095.1"/>
</dbReference>
<sequence>MANTLPPWFWIAYYLFLAVTIGIAIYNVFNQKEKRLSLLTIWVAITVPIVGLLNSIGRFDELNEFQHLVNELHQGALWAWYACSGYLFLVVWWIMLLLKIITRQKKIVTR</sequence>
<comment type="caution">
    <text evidence="1">The sequence shown here is derived from an EMBL/GenBank/DDBJ whole genome shotgun (WGS) entry which is preliminary data.</text>
</comment>
<dbReference type="PATRIC" id="fig|189381.10.peg.1808"/>
<reference evidence="2" key="1">
    <citation type="submission" date="2016-01" db="EMBL/GenBank/DDBJ databases">
        <title>Whole genome sequencing of Bhargavaea cecembensis T14.</title>
        <authorList>
            <person name="Hong K.W."/>
        </authorList>
    </citation>
    <scope>NUCLEOTIDE SEQUENCE [LARGE SCALE GENOMIC DNA]</scope>
    <source>
        <strain evidence="2">M19</strain>
    </source>
</reference>
<dbReference type="Proteomes" id="UP000076510">
    <property type="component" value="Unassembled WGS sequence"/>
</dbReference>
<accession>A0A0J5TMP4</accession>
<evidence type="ECO:0000313" key="2">
    <source>
        <dbReference type="Proteomes" id="UP000076510"/>
    </source>
</evidence>
<protein>
    <submittedName>
        <fullName evidence="1">Uncharacterized protein</fullName>
    </submittedName>
</protein>
<proteinExistence type="predicted"/>
<organism evidence="1 2">
    <name type="scientific">Rossellomorea marisflavi</name>
    <dbReference type="NCBI Taxonomy" id="189381"/>
    <lineage>
        <taxon>Bacteria</taxon>
        <taxon>Bacillati</taxon>
        <taxon>Bacillota</taxon>
        <taxon>Bacilli</taxon>
        <taxon>Bacillales</taxon>
        <taxon>Bacillaceae</taxon>
        <taxon>Rossellomorea</taxon>
    </lineage>
</organism>
<evidence type="ECO:0000313" key="1">
    <source>
        <dbReference type="EMBL" id="KZE51074.1"/>
    </source>
</evidence>
<dbReference type="EMBL" id="LQQY01000009">
    <property type="protein sequence ID" value="KZE51074.1"/>
    <property type="molecule type" value="Genomic_DNA"/>
</dbReference>
<dbReference type="AlphaFoldDB" id="A0A0J5TMP4"/>
<dbReference type="OrthoDB" id="2645556at2"/>
<gene>
    <name evidence="1" type="ORF">AV649_17055</name>
</gene>